<evidence type="ECO:0000256" key="1">
    <source>
        <dbReference type="SAM" id="MobiDB-lite"/>
    </source>
</evidence>
<dbReference type="EMBL" id="UGQE01000001">
    <property type="protein sequence ID" value="STZ10488.1"/>
    <property type="molecule type" value="Genomic_DNA"/>
</dbReference>
<dbReference type="RefSeq" id="WP_158078916.1">
    <property type="nucleotide sequence ID" value="NZ_MUXU01000005.1"/>
</dbReference>
<proteinExistence type="predicted"/>
<name>A0A1T0ABV6_9GAMM</name>
<gene>
    <name evidence="2" type="ORF">B0181_00815</name>
    <name evidence="3" type="ORF">NCTC10293_00823</name>
</gene>
<evidence type="ECO:0000313" key="4">
    <source>
        <dbReference type="Proteomes" id="UP000190435"/>
    </source>
</evidence>
<dbReference type="Proteomes" id="UP000255279">
    <property type="component" value="Unassembled WGS sequence"/>
</dbReference>
<dbReference type="Proteomes" id="UP000190435">
    <property type="component" value="Unassembled WGS sequence"/>
</dbReference>
<sequence>MKTVIKFVLAAAVLAVIAAGVSPYVLLWRLNQAYQAHEYQALVDVVDYDALRVNLKTQLYAELDKNQDEFGEMPFLQESLSQVAKGLIDTVVDRGVTKENAERFAIAASKTKQGETVQAESLGVETVALGGLLGVQNAQDLLGNAAKTDDNASENAPNTDAPTDEADNAQVSYGYCGVNCFLVAWQDDERTISAQLERRNVFGWKVVNVVLPFADE</sequence>
<reference evidence="3 5" key="2">
    <citation type="submission" date="2018-06" db="EMBL/GenBank/DDBJ databases">
        <authorList>
            <consortium name="Pathogen Informatics"/>
            <person name="Doyle S."/>
        </authorList>
    </citation>
    <scope>NUCLEOTIDE SEQUENCE [LARGE SCALE GENOMIC DNA]</scope>
    <source>
        <strain evidence="3 5">NCTC10293</strain>
    </source>
</reference>
<dbReference type="Pfam" id="PF11159">
    <property type="entry name" value="DUF2939"/>
    <property type="match status" value="1"/>
</dbReference>
<reference evidence="2 4" key="1">
    <citation type="submission" date="2017-02" db="EMBL/GenBank/DDBJ databases">
        <title>Draft genome sequence of Moraxella caviae CCUG 355 type strain.</title>
        <authorList>
            <person name="Engstrom-Jakobsson H."/>
            <person name="Salva-Serra F."/>
            <person name="Thorell K."/>
            <person name="Gonzales-Siles L."/>
            <person name="Karlsson R."/>
            <person name="Boulund F."/>
            <person name="Engstrand L."/>
            <person name="Moore E."/>
        </authorList>
    </citation>
    <scope>NUCLEOTIDE SEQUENCE [LARGE SCALE GENOMIC DNA]</scope>
    <source>
        <strain evidence="2 4">CCUG 355</strain>
    </source>
</reference>
<evidence type="ECO:0000313" key="2">
    <source>
        <dbReference type="EMBL" id="OOR93215.1"/>
    </source>
</evidence>
<organism evidence="2 4">
    <name type="scientific">Moraxella caviae</name>
    <dbReference type="NCBI Taxonomy" id="34060"/>
    <lineage>
        <taxon>Bacteria</taxon>
        <taxon>Pseudomonadati</taxon>
        <taxon>Pseudomonadota</taxon>
        <taxon>Gammaproteobacteria</taxon>
        <taxon>Moraxellales</taxon>
        <taxon>Moraxellaceae</taxon>
        <taxon>Moraxella</taxon>
    </lineage>
</organism>
<protein>
    <submittedName>
        <fullName evidence="3">Protein of uncharacterized function (DUF2939)</fullName>
    </submittedName>
</protein>
<accession>A0A1T0ABV6</accession>
<dbReference type="EMBL" id="MUXU01000005">
    <property type="protein sequence ID" value="OOR93215.1"/>
    <property type="molecule type" value="Genomic_DNA"/>
</dbReference>
<keyword evidence="4" id="KW-1185">Reference proteome</keyword>
<evidence type="ECO:0000313" key="5">
    <source>
        <dbReference type="Proteomes" id="UP000255279"/>
    </source>
</evidence>
<dbReference type="InterPro" id="IPR021330">
    <property type="entry name" value="DUF2939"/>
</dbReference>
<evidence type="ECO:0000313" key="3">
    <source>
        <dbReference type="EMBL" id="STZ10488.1"/>
    </source>
</evidence>
<feature type="region of interest" description="Disordered" evidence="1">
    <location>
        <begin position="146"/>
        <end position="166"/>
    </location>
</feature>
<dbReference type="AlphaFoldDB" id="A0A1T0ABV6"/>